<dbReference type="PRINTS" id="PR00032">
    <property type="entry name" value="HTHARAC"/>
</dbReference>
<dbReference type="Pfam" id="PF12833">
    <property type="entry name" value="HTH_18"/>
    <property type="match status" value="1"/>
</dbReference>
<dbReference type="AlphaFoldDB" id="A0A562N0J6"/>
<dbReference type="PROSITE" id="PS01124">
    <property type="entry name" value="HTH_ARAC_FAMILY_2"/>
    <property type="match status" value="1"/>
</dbReference>
<feature type="domain" description="HTH araC/xylS-type" evidence="4">
    <location>
        <begin position="172"/>
        <end position="270"/>
    </location>
</feature>
<evidence type="ECO:0000256" key="1">
    <source>
        <dbReference type="ARBA" id="ARBA00023015"/>
    </source>
</evidence>
<keyword evidence="1" id="KW-0805">Transcription regulation</keyword>
<evidence type="ECO:0000313" key="5">
    <source>
        <dbReference type="EMBL" id="TWI25709.1"/>
    </source>
</evidence>
<dbReference type="InterPro" id="IPR018060">
    <property type="entry name" value="HTH_AraC"/>
</dbReference>
<evidence type="ECO:0000256" key="2">
    <source>
        <dbReference type="ARBA" id="ARBA00023125"/>
    </source>
</evidence>
<dbReference type="PROSITE" id="PS00041">
    <property type="entry name" value="HTH_ARAC_FAMILY_1"/>
    <property type="match status" value="1"/>
</dbReference>
<dbReference type="Proteomes" id="UP000315908">
    <property type="component" value="Unassembled WGS sequence"/>
</dbReference>
<dbReference type="InterPro" id="IPR020449">
    <property type="entry name" value="Tscrpt_reg_AraC-type_HTH"/>
</dbReference>
<keyword evidence="3" id="KW-0804">Transcription</keyword>
<dbReference type="Gene3D" id="1.10.10.60">
    <property type="entry name" value="Homeodomain-like"/>
    <property type="match status" value="2"/>
</dbReference>
<dbReference type="SMART" id="SM00342">
    <property type="entry name" value="HTH_ARAC"/>
    <property type="match status" value="1"/>
</dbReference>
<dbReference type="GO" id="GO:0003700">
    <property type="term" value="F:DNA-binding transcription factor activity"/>
    <property type="evidence" value="ECO:0007669"/>
    <property type="project" value="InterPro"/>
</dbReference>
<dbReference type="PANTHER" id="PTHR43280">
    <property type="entry name" value="ARAC-FAMILY TRANSCRIPTIONAL REGULATOR"/>
    <property type="match status" value="1"/>
</dbReference>
<protein>
    <submittedName>
        <fullName evidence="5">AraC family transcriptional regulator</fullName>
    </submittedName>
</protein>
<name>A0A562N0J6_9SPHI</name>
<comment type="caution">
    <text evidence="5">The sequence shown here is derived from an EMBL/GenBank/DDBJ whole genome shotgun (WGS) entry which is preliminary data.</text>
</comment>
<keyword evidence="2" id="KW-0238">DNA-binding</keyword>
<dbReference type="EMBL" id="VLKR01000001">
    <property type="protein sequence ID" value="TWI25709.1"/>
    <property type="molecule type" value="Genomic_DNA"/>
</dbReference>
<proteinExistence type="predicted"/>
<evidence type="ECO:0000259" key="4">
    <source>
        <dbReference type="PROSITE" id="PS01124"/>
    </source>
</evidence>
<organism evidence="5 6">
    <name type="scientific">Sphingobacterium siyangense</name>
    <dbReference type="NCBI Taxonomy" id="459529"/>
    <lineage>
        <taxon>Bacteria</taxon>
        <taxon>Pseudomonadati</taxon>
        <taxon>Bacteroidota</taxon>
        <taxon>Sphingobacteriia</taxon>
        <taxon>Sphingobacteriales</taxon>
        <taxon>Sphingobacteriaceae</taxon>
        <taxon>Sphingobacterium</taxon>
    </lineage>
</organism>
<dbReference type="GeneID" id="88831304"/>
<dbReference type="InterPro" id="IPR018062">
    <property type="entry name" value="HTH_AraC-typ_CS"/>
</dbReference>
<dbReference type="RefSeq" id="WP_237241690.1">
    <property type="nucleotide sequence ID" value="NZ_CP080574.1"/>
</dbReference>
<dbReference type="SUPFAM" id="SSF46689">
    <property type="entry name" value="Homeodomain-like"/>
    <property type="match status" value="2"/>
</dbReference>
<gene>
    <name evidence="5" type="ORF">IQ31_00278</name>
</gene>
<evidence type="ECO:0000256" key="3">
    <source>
        <dbReference type="ARBA" id="ARBA00023163"/>
    </source>
</evidence>
<dbReference type="PANTHER" id="PTHR43280:SF2">
    <property type="entry name" value="HTH-TYPE TRANSCRIPTIONAL REGULATOR EXSA"/>
    <property type="match status" value="1"/>
</dbReference>
<dbReference type="GO" id="GO:0043565">
    <property type="term" value="F:sequence-specific DNA binding"/>
    <property type="evidence" value="ECO:0007669"/>
    <property type="project" value="InterPro"/>
</dbReference>
<sequence length="270" mass="31296">MENENNKLLVLEAGKYIGNEVSQSSFAGIITSDIYYEAGIISDWHCHQNPHFSHILNGGSVEIRQNEKNRQQQGTSLYYYPGIIHQNIGYIKGTRIFNLEFTEDFLTKYDLNIPDESCMFSNGIQWGTSGLVKIMGEHYLDDQQSLLAMEQLSVLLLTCTTPIKRIGPAWIFRIKDFLYDHWDIPLSLSYISEEMNLHPVTISRYFPQYFGCTIGDYLRRIKIEKALPMIRLKKLSLTEIAFNCGFADQAHFIKTYKRFMGITPSQYQRM</sequence>
<dbReference type="InterPro" id="IPR009057">
    <property type="entry name" value="Homeodomain-like_sf"/>
</dbReference>
<evidence type="ECO:0000313" key="6">
    <source>
        <dbReference type="Proteomes" id="UP000315908"/>
    </source>
</evidence>
<reference evidence="5 6" key="1">
    <citation type="journal article" date="2015" name="Stand. Genomic Sci.">
        <title>Genomic Encyclopedia of Bacterial and Archaeal Type Strains, Phase III: the genomes of soil and plant-associated and newly described type strains.</title>
        <authorList>
            <person name="Whitman W.B."/>
            <person name="Woyke T."/>
            <person name="Klenk H.P."/>
            <person name="Zhou Y."/>
            <person name="Lilburn T.G."/>
            <person name="Beck B.J."/>
            <person name="De Vos P."/>
            <person name="Vandamme P."/>
            <person name="Eisen J.A."/>
            <person name="Garrity G."/>
            <person name="Hugenholtz P."/>
            <person name="Kyrpides N.C."/>
        </authorList>
    </citation>
    <scope>NUCLEOTIDE SEQUENCE [LARGE SCALE GENOMIC DNA]</scope>
    <source>
        <strain evidence="5 6">CGMCC 1.6855</strain>
    </source>
</reference>
<accession>A0A562N0J6</accession>